<organism evidence="2 3">
    <name type="scientific">Anaerobutyricum hallii</name>
    <dbReference type="NCBI Taxonomy" id="39488"/>
    <lineage>
        <taxon>Bacteria</taxon>
        <taxon>Bacillati</taxon>
        <taxon>Bacillota</taxon>
        <taxon>Clostridia</taxon>
        <taxon>Lachnospirales</taxon>
        <taxon>Lachnospiraceae</taxon>
        <taxon>Anaerobutyricum</taxon>
    </lineage>
</organism>
<proteinExistence type="predicted"/>
<keyword evidence="3" id="KW-1185">Reference proteome</keyword>
<feature type="transmembrane region" description="Helical" evidence="1">
    <location>
        <begin position="398"/>
        <end position="419"/>
    </location>
</feature>
<keyword evidence="1" id="KW-0812">Transmembrane</keyword>
<dbReference type="RefSeq" id="WP_096240914.1">
    <property type="nucleotide sequence ID" value="NZ_LT907978.1"/>
</dbReference>
<dbReference type="Gene3D" id="3.40.50.880">
    <property type="match status" value="1"/>
</dbReference>
<evidence type="ECO:0000313" key="2">
    <source>
        <dbReference type="EMBL" id="SOB72989.1"/>
    </source>
</evidence>
<dbReference type="EMBL" id="LT907978">
    <property type="protein sequence ID" value="SOB72989.1"/>
    <property type="molecule type" value="Genomic_DNA"/>
</dbReference>
<name>A0A285PTP9_9FIRM</name>
<accession>A0A285PTP9</accession>
<keyword evidence="2" id="KW-0315">Glutamine amidotransferase</keyword>
<dbReference type="GO" id="GO:0016740">
    <property type="term" value="F:transferase activity"/>
    <property type="evidence" value="ECO:0007669"/>
    <property type="project" value="UniProtKB-KW"/>
</dbReference>
<sequence>MINDLFRTYKKIIILLLLLLCSVVFWFYGCRHQQRGQKIVVEWDKKTLEGTNGYCYKFKTENCTGSVVFGVAGYVARDKEMPVTLKIRSTDKSFAGVMKVTLPGENGKGIAYQSAIRCQRSEEQTITLNVPQLGNPSVICFEIKDSFGVTQLSENVSFSDKKNKEEESSGQSESLIGVLSSQSRQLSYLNSIEVGEESEEDIRMITFSRKSFPQSVEAFQGLDGIIIDSFDTGQLSKEQKRALRKWVKKSGGKLLLTGGSQQEGSKDSLEGIGKNFGIVQEGVEVSTLPDLEGEESGQELSILMSTLEFSKKYTWNSYKNLNPAIAYTAVVGAGRVSVLRFSLSNTSYLQWSGRDKMTSTVMTHFLEKDNEMESSDTSLWYVKKSLYAFMKSQLPNTFYYGVFFICYILMLVMIAYYYLRKIKKREYIWIVVPVLAICFTAGMLVRSRGMTGNNDSAFSALRVRDSEKQQETIYFLYQTNEGEEASVNLLPSVTSVVPVDYNYRTIIGKNVKTSGEDVTINNTKKGFDIAFEESVPGSSRVLKLSGDVGEHSEKEVFRQNLTGTYTAFSGDITNISANNFSRVILMRDNQYVILKNIKAGQQVSVSESMVKCWNRYDEENTVFGTDNENTVTGNLMEYIQQTYMNTEKSQNELLIVGITNENDFKLFSDKNVLKNHVTMLVNHFPIKEKNSGEKILNINISCLEQKEEGLAIEEDTLDEKKTEATYIFDRKEEIQALVRNKDNFTGKIYAYNYRTKKKDRIFTSAGDCLYEEALESYLSDSGEMMITYQLKESNEYTTAPVISLIYKE</sequence>
<dbReference type="InterPro" id="IPR029062">
    <property type="entry name" value="Class_I_gatase-like"/>
</dbReference>
<feature type="transmembrane region" description="Helical" evidence="1">
    <location>
        <begin position="426"/>
        <end position="445"/>
    </location>
</feature>
<dbReference type="SUPFAM" id="SSF52317">
    <property type="entry name" value="Class I glutamine amidotransferase-like"/>
    <property type="match status" value="1"/>
</dbReference>
<keyword evidence="1" id="KW-0472">Membrane</keyword>
<evidence type="ECO:0000313" key="3">
    <source>
        <dbReference type="Proteomes" id="UP000217549"/>
    </source>
</evidence>
<dbReference type="KEGG" id="ehl:EHLA_2435"/>
<dbReference type="AlphaFoldDB" id="A0A285PTP9"/>
<protein>
    <submittedName>
        <fullName evidence="2">Class I glutamine amidotransferase-like</fullName>
    </submittedName>
</protein>
<keyword evidence="1" id="KW-1133">Transmembrane helix</keyword>
<gene>
    <name evidence="2" type="ORF">EHLA_2435</name>
</gene>
<reference evidence="3" key="1">
    <citation type="submission" date="2017-09" db="EMBL/GenBank/DDBJ databases">
        <authorList>
            <person name="Shetty A S."/>
        </authorList>
    </citation>
    <scope>NUCLEOTIDE SEQUENCE [LARGE SCALE GENOMIC DNA]</scope>
</reference>
<dbReference type="PROSITE" id="PS51257">
    <property type="entry name" value="PROKAR_LIPOPROTEIN"/>
    <property type="match status" value="1"/>
</dbReference>
<keyword evidence="2" id="KW-0808">Transferase</keyword>
<feature type="transmembrane region" description="Helical" evidence="1">
    <location>
        <begin position="12"/>
        <end position="29"/>
    </location>
</feature>
<evidence type="ECO:0000256" key="1">
    <source>
        <dbReference type="SAM" id="Phobius"/>
    </source>
</evidence>
<dbReference type="Proteomes" id="UP000217549">
    <property type="component" value="Chromosome I"/>
</dbReference>